<dbReference type="EMBL" id="CR382139">
    <property type="protein sequence ID" value="CAG90277.1"/>
    <property type="molecule type" value="Genomic_DNA"/>
</dbReference>
<evidence type="ECO:0000256" key="1">
    <source>
        <dbReference type="SAM" id="SignalP"/>
    </source>
</evidence>
<dbReference type="Proteomes" id="UP000000599">
    <property type="component" value="Chromosome G"/>
</dbReference>
<protein>
    <submittedName>
        <fullName evidence="2">DEHA2G06182p</fullName>
    </submittedName>
</protein>
<dbReference type="eggNOG" id="ENOG502SY3N">
    <property type="taxonomic scope" value="Eukaryota"/>
</dbReference>
<dbReference type="KEGG" id="dha:DEHA2G06182g"/>
<dbReference type="RefSeq" id="XP_461816.1">
    <property type="nucleotide sequence ID" value="XM_461816.1"/>
</dbReference>
<keyword evidence="1" id="KW-0732">Signal</keyword>
<organism evidence="2 3">
    <name type="scientific">Debaryomyces hansenii (strain ATCC 36239 / CBS 767 / BCRC 21394 / JCM 1990 / NBRC 0083 / IGC 2968)</name>
    <name type="common">Yeast</name>
    <name type="synonym">Torulaspora hansenii</name>
    <dbReference type="NCBI Taxonomy" id="284592"/>
    <lineage>
        <taxon>Eukaryota</taxon>
        <taxon>Fungi</taxon>
        <taxon>Dikarya</taxon>
        <taxon>Ascomycota</taxon>
        <taxon>Saccharomycotina</taxon>
        <taxon>Pichiomycetes</taxon>
        <taxon>Debaryomycetaceae</taxon>
        <taxon>Debaryomyces</taxon>
    </lineage>
</organism>
<feature type="signal peptide" evidence="1">
    <location>
        <begin position="1"/>
        <end position="18"/>
    </location>
</feature>
<dbReference type="InParanoid" id="Q6BJ05"/>
<dbReference type="HOGENOM" id="CLU_185438_0_0_1"/>
<dbReference type="AlphaFoldDB" id="Q6BJ05"/>
<dbReference type="VEuPathDB" id="FungiDB:DEHA2G06182g"/>
<name>Q6BJ05_DEBHA</name>
<accession>Q6BJ05</accession>
<sequence>MQFSTVALFAVAAAFVSADVVTEVDTQSTLVTITDCDSTITDCPARQTEAPVSSAPAVNSTSAPANTTAAGVSTYEGAAVANGQYAAGFAALAAGALLAL</sequence>
<evidence type="ECO:0000313" key="3">
    <source>
        <dbReference type="Proteomes" id="UP000000599"/>
    </source>
</evidence>
<keyword evidence="3" id="KW-1185">Reference proteome</keyword>
<feature type="chain" id="PRO_5004271060" evidence="1">
    <location>
        <begin position="19"/>
        <end position="100"/>
    </location>
</feature>
<proteinExistence type="predicted"/>
<evidence type="ECO:0000313" key="2">
    <source>
        <dbReference type="EMBL" id="CAG90277.1"/>
    </source>
</evidence>
<reference evidence="2 3" key="1">
    <citation type="journal article" date="2004" name="Nature">
        <title>Genome evolution in yeasts.</title>
        <authorList>
            <consortium name="Genolevures"/>
            <person name="Dujon B."/>
            <person name="Sherman D."/>
            <person name="Fischer G."/>
            <person name="Durrens P."/>
            <person name="Casaregola S."/>
            <person name="Lafontaine I."/>
            <person name="de Montigny J."/>
            <person name="Marck C."/>
            <person name="Neuveglise C."/>
            <person name="Talla E."/>
            <person name="Goffard N."/>
            <person name="Frangeul L."/>
            <person name="Aigle M."/>
            <person name="Anthouard V."/>
            <person name="Babour A."/>
            <person name="Barbe V."/>
            <person name="Barnay S."/>
            <person name="Blanchin S."/>
            <person name="Beckerich J.M."/>
            <person name="Beyne E."/>
            <person name="Bleykasten C."/>
            <person name="Boisrame A."/>
            <person name="Boyer J."/>
            <person name="Cattolico L."/>
            <person name="Confanioleri F."/>
            <person name="de Daruvar A."/>
            <person name="Despons L."/>
            <person name="Fabre E."/>
            <person name="Fairhead C."/>
            <person name="Ferry-Dumazet H."/>
            <person name="Groppi A."/>
            <person name="Hantraye F."/>
            <person name="Hennequin C."/>
            <person name="Jauniaux N."/>
            <person name="Joyet P."/>
            <person name="Kachouri R."/>
            <person name="Kerrest A."/>
            <person name="Koszul R."/>
            <person name="Lemaire M."/>
            <person name="Lesur I."/>
            <person name="Ma L."/>
            <person name="Muller H."/>
            <person name="Nicaud J.M."/>
            <person name="Nikolski M."/>
            <person name="Oztas S."/>
            <person name="Ozier-Kalogeropoulos O."/>
            <person name="Pellenz S."/>
            <person name="Potier S."/>
            <person name="Richard G.F."/>
            <person name="Straub M.L."/>
            <person name="Suleau A."/>
            <person name="Swennene D."/>
            <person name="Tekaia F."/>
            <person name="Wesolowski-Louvel M."/>
            <person name="Westhof E."/>
            <person name="Wirth B."/>
            <person name="Zeniou-Meyer M."/>
            <person name="Zivanovic I."/>
            <person name="Bolotin-Fukuhara M."/>
            <person name="Thierry A."/>
            <person name="Bouchier C."/>
            <person name="Caudron B."/>
            <person name="Scarpelli C."/>
            <person name="Gaillardin C."/>
            <person name="Weissenbach J."/>
            <person name="Wincker P."/>
            <person name="Souciet J.L."/>
        </authorList>
    </citation>
    <scope>NUCLEOTIDE SEQUENCE [LARGE SCALE GENOMIC DNA]</scope>
    <source>
        <strain evidence="3">ATCC 36239 / CBS 767 / BCRC 21394 / JCM 1990 / NBRC 0083 / IGC 2968</strain>
    </source>
</reference>
<dbReference type="OMA" id="DSTITDC"/>
<dbReference type="GeneID" id="2904695"/>
<gene>
    <name evidence="2" type="ordered locus">DEHA2G06182g</name>
</gene>